<gene>
    <name evidence="5" type="ORF">FHW16_003351</name>
</gene>
<keyword evidence="2" id="KW-0238">DNA-binding</keyword>
<dbReference type="PRINTS" id="PR00037">
    <property type="entry name" value="HTHLACR"/>
</dbReference>
<dbReference type="AlphaFoldDB" id="A0A839EL91"/>
<dbReference type="Gene3D" id="1.10.10.10">
    <property type="entry name" value="Winged helix-like DNA-binding domain superfamily/Winged helix DNA-binding domain"/>
    <property type="match status" value="1"/>
</dbReference>
<keyword evidence="1" id="KW-0805">Transcription regulation</keyword>
<dbReference type="GO" id="GO:0003700">
    <property type="term" value="F:DNA-binding transcription factor activity"/>
    <property type="evidence" value="ECO:0007669"/>
    <property type="project" value="InterPro"/>
</dbReference>
<dbReference type="PANTHER" id="PTHR30363">
    <property type="entry name" value="HTH-TYPE TRANSCRIPTIONAL REGULATOR SRLR-RELATED"/>
    <property type="match status" value="1"/>
</dbReference>
<dbReference type="Proteomes" id="UP000549052">
    <property type="component" value="Unassembled WGS sequence"/>
</dbReference>
<dbReference type="InterPro" id="IPR001034">
    <property type="entry name" value="DeoR_HTH"/>
</dbReference>
<dbReference type="InterPro" id="IPR050313">
    <property type="entry name" value="Carb_Metab_HTH_regulators"/>
</dbReference>
<accession>A0A839EL91</accession>
<dbReference type="InterPro" id="IPR036388">
    <property type="entry name" value="WH-like_DNA-bd_sf"/>
</dbReference>
<feature type="domain" description="HTH deoR-type" evidence="4">
    <location>
        <begin position="13"/>
        <end position="68"/>
    </location>
</feature>
<organism evidence="5 6">
    <name type="scientific">Phyllobacterium myrsinacearum</name>
    <dbReference type="NCBI Taxonomy" id="28101"/>
    <lineage>
        <taxon>Bacteria</taxon>
        <taxon>Pseudomonadati</taxon>
        <taxon>Pseudomonadota</taxon>
        <taxon>Alphaproteobacteria</taxon>
        <taxon>Hyphomicrobiales</taxon>
        <taxon>Phyllobacteriaceae</taxon>
        <taxon>Phyllobacterium</taxon>
    </lineage>
</organism>
<dbReference type="EMBL" id="JACGXN010000005">
    <property type="protein sequence ID" value="MBA8879632.1"/>
    <property type="molecule type" value="Genomic_DNA"/>
</dbReference>
<dbReference type="PROSITE" id="PS00894">
    <property type="entry name" value="HTH_DEOR_1"/>
    <property type="match status" value="1"/>
</dbReference>
<keyword evidence="3" id="KW-0804">Transcription</keyword>
<dbReference type="SUPFAM" id="SSF100950">
    <property type="entry name" value="NagB/RpiA/CoA transferase-like"/>
    <property type="match status" value="1"/>
</dbReference>
<dbReference type="GO" id="GO:0003677">
    <property type="term" value="F:DNA binding"/>
    <property type="evidence" value="ECO:0007669"/>
    <property type="project" value="UniProtKB-KW"/>
</dbReference>
<name>A0A839EL91_9HYPH</name>
<dbReference type="SUPFAM" id="SSF46785">
    <property type="entry name" value="Winged helix' DNA-binding domain"/>
    <property type="match status" value="1"/>
</dbReference>
<dbReference type="PROSITE" id="PS51000">
    <property type="entry name" value="HTH_DEOR_2"/>
    <property type="match status" value="1"/>
</dbReference>
<evidence type="ECO:0000256" key="2">
    <source>
        <dbReference type="ARBA" id="ARBA00023125"/>
    </source>
</evidence>
<sequence>MSESNSQVSRTLAPRRHGEILRRIASDGSASIADLAAFFDVSRETIRRDLKYLADKGQLELIHGGAVRFDTLEPGLSERSRENAEGKDAIGEIAAGLVGEGMVVFLDSGTTTLAVAHALAASRLNLTICTSSLAIALFLCHQPNIRTHILGGEVDRQDEATVGMDVLHAVDRFQIDVAFLGGGGISPDGDVTDFTTSGSLLRSQMISKVQTAYFVLDSSKFGRLTPMKIANSRNAAGVITDKKPKGELLDVFADKGMRLLFEKP</sequence>
<dbReference type="RefSeq" id="WP_182550281.1">
    <property type="nucleotide sequence ID" value="NZ_JACGXN010000005.1"/>
</dbReference>
<dbReference type="InterPro" id="IPR037171">
    <property type="entry name" value="NagB/RpiA_transferase-like"/>
</dbReference>
<evidence type="ECO:0000259" key="4">
    <source>
        <dbReference type="PROSITE" id="PS51000"/>
    </source>
</evidence>
<proteinExistence type="predicted"/>
<evidence type="ECO:0000256" key="1">
    <source>
        <dbReference type="ARBA" id="ARBA00023015"/>
    </source>
</evidence>
<comment type="caution">
    <text evidence="5">The sequence shown here is derived from an EMBL/GenBank/DDBJ whole genome shotgun (WGS) entry which is preliminary data.</text>
</comment>
<dbReference type="SMART" id="SM01134">
    <property type="entry name" value="DeoRC"/>
    <property type="match status" value="1"/>
</dbReference>
<dbReference type="InterPro" id="IPR018356">
    <property type="entry name" value="Tscrpt_reg_HTH_DeoR_CS"/>
</dbReference>
<protein>
    <submittedName>
        <fullName evidence="5">DeoR/GlpR family transcriptional regulator of sugar metabolism</fullName>
    </submittedName>
</protein>
<evidence type="ECO:0000313" key="5">
    <source>
        <dbReference type="EMBL" id="MBA8879632.1"/>
    </source>
</evidence>
<evidence type="ECO:0000256" key="3">
    <source>
        <dbReference type="ARBA" id="ARBA00023163"/>
    </source>
</evidence>
<evidence type="ECO:0000313" key="6">
    <source>
        <dbReference type="Proteomes" id="UP000549052"/>
    </source>
</evidence>
<dbReference type="InterPro" id="IPR014036">
    <property type="entry name" value="DeoR-like_C"/>
</dbReference>
<dbReference type="InterPro" id="IPR036390">
    <property type="entry name" value="WH_DNA-bd_sf"/>
</dbReference>
<dbReference type="Pfam" id="PF00455">
    <property type="entry name" value="DeoRC"/>
    <property type="match status" value="1"/>
</dbReference>
<keyword evidence="6" id="KW-1185">Reference proteome</keyword>
<dbReference type="Pfam" id="PF08220">
    <property type="entry name" value="HTH_DeoR"/>
    <property type="match status" value="1"/>
</dbReference>
<reference evidence="5 6" key="1">
    <citation type="submission" date="2020-07" db="EMBL/GenBank/DDBJ databases">
        <title>Genomic Encyclopedia of Type Strains, Phase IV (KMG-V): Genome sequencing to study the core and pangenomes of soil and plant-associated prokaryotes.</title>
        <authorList>
            <person name="Whitman W."/>
        </authorList>
    </citation>
    <scope>NUCLEOTIDE SEQUENCE [LARGE SCALE GENOMIC DNA]</scope>
    <source>
        <strain evidence="5 6">AN3</strain>
    </source>
</reference>
<dbReference type="Gene3D" id="3.40.50.1360">
    <property type="match status" value="1"/>
</dbReference>
<dbReference type="SMART" id="SM00420">
    <property type="entry name" value="HTH_DEOR"/>
    <property type="match status" value="1"/>
</dbReference>
<dbReference type="PANTHER" id="PTHR30363:SF44">
    <property type="entry name" value="AGA OPERON TRANSCRIPTIONAL REPRESSOR-RELATED"/>
    <property type="match status" value="1"/>
</dbReference>